<dbReference type="PANTHER" id="PTHR10799">
    <property type="entry name" value="SNF2/RAD54 HELICASE FAMILY"/>
    <property type="match status" value="1"/>
</dbReference>
<dbReference type="InterPro" id="IPR001650">
    <property type="entry name" value="Helicase_C-like"/>
</dbReference>
<dbReference type="PROSITE" id="PS51192">
    <property type="entry name" value="HELICASE_ATP_BIND_1"/>
    <property type="match status" value="1"/>
</dbReference>
<dbReference type="SMART" id="SM00487">
    <property type="entry name" value="DEXDc"/>
    <property type="match status" value="1"/>
</dbReference>
<dbReference type="Gene3D" id="3.40.50.300">
    <property type="entry name" value="P-loop containing nucleotide triphosphate hydrolases"/>
    <property type="match status" value="1"/>
</dbReference>
<evidence type="ECO:0000256" key="1">
    <source>
        <dbReference type="ARBA" id="ARBA00022801"/>
    </source>
</evidence>
<accession>A0A1S1QDN6</accession>
<dbReference type="InterPro" id="IPR014001">
    <property type="entry name" value="Helicase_ATP-bd"/>
</dbReference>
<keyword evidence="5" id="KW-0547">Nucleotide-binding</keyword>
<dbReference type="GO" id="GO:0016787">
    <property type="term" value="F:hydrolase activity"/>
    <property type="evidence" value="ECO:0007669"/>
    <property type="project" value="UniProtKB-KW"/>
</dbReference>
<feature type="domain" description="Helicase C-terminal" evidence="3">
    <location>
        <begin position="565"/>
        <end position="737"/>
    </location>
</feature>
<dbReference type="GO" id="GO:0004386">
    <property type="term" value="F:helicase activity"/>
    <property type="evidence" value="ECO:0007669"/>
    <property type="project" value="UniProtKB-KW"/>
</dbReference>
<dbReference type="AlphaFoldDB" id="A0A1S1QDN6"/>
<proteinExistence type="predicted"/>
<dbReference type="InterPro" id="IPR000330">
    <property type="entry name" value="SNF2_N"/>
</dbReference>
<reference evidence="6" key="1">
    <citation type="submission" date="2016-07" db="EMBL/GenBank/DDBJ databases">
        <title>Sequence Frankia sp. strain CcI1.17.</title>
        <authorList>
            <person name="Ghodhbane-Gtari F."/>
            <person name="Swanson E."/>
            <person name="Gueddou A."/>
            <person name="Morris K."/>
            <person name="Hezbri K."/>
            <person name="Ktari A."/>
            <person name="Nouioui I."/>
            <person name="Abebe-Akele F."/>
            <person name="Simpson S."/>
            <person name="Thomas K."/>
            <person name="Gtari M."/>
            <person name="Tisa L.S."/>
            <person name="Hurst S."/>
        </authorList>
    </citation>
    <scope>NUCLEOTIDE SEQUENCE [LARGE SCALE GENOMIC DNA]</scope>
    <source>
        <strain evidence="6">Cc1.17</strain>
    </source>
</reference>
<evidence type="ECO:0000259" key="2">
    <source>
        <dbReference type="PROSITE" id="PS51192"/>
    </source>
</evidence>
<comment type="caution">
    <text evidence="5">The sequence shown here is derived from an EMBL/GenBank/DDBJ whole genome shotgun (WGS) entry which is preliminary data.</text>
</comment>
<keyword evidence="6" id="KW-1185">Reference proteome</keyword>
<feature type="domain" description="Helicase ATP-binding" evidence="2">
    <location>
        <begin position="310"/>
        <end position="469"/>
    </location>
</feature>
<evidence type="ECO:0000313" key="4">
    <source>
        <dbReference type="EMBL" id="OHV29041.1"/>
    </source>
</evidence>
<dbReference type="CDD" id="cd17919">
    <property type="entry name" value="DEXHc_Snf"/>
    <property type="match status" value="1"/>
</dbReference>
<evidence type="ECO:0000313" key="5">
    <source>
        <dbReference type="EMBL" id="OHV31699.1"/>
    </source>
</evidence>
<keyword evidence="1" id="KW-0378">Hydrolase</keyword>
<dbReference type="InterPro" id="IPR038718">
    <property type="entry name" value="SNF2-like_sf"/>
</dbReference>
<dbReference type="SMART" id="SM00490">
    <property type="entry name" value="HELICc"/>
    <property type="match status" value="1"/>
</dbReference>
<dbReference type="EMBL" id="MBLM01000142">
    <property type="protein sequence ID" value="OHV31699.1"/>
    <property type="molecule type" value="Genomic_DNA"/>
</dbReference>
<dbReference type="GO" id="GO:0005524">
    <property type="term" value="F:ATP binding"/>
    <property type="evidence" value="ECO:0007669"/>
    <property type="project" value="InterPro"/>
</dbReference>
<dbReference type="Pfam" id="PF00176">
    <property type="entry name" value="SNF2-rel_dom"/>
    <property type="match status" value="1"/>
</dbReference>
<evidence type="ECO:0000313" key="6">
    <source>
        <dbReference type="Proteomes" id="UP000179627"/>
    </source>
</evidence>
<dbReference type="EMBL" id="MBLM01000166">
    <property type="protein sequence ID" value="OHV29041.1"/>
    <property type="molecule type" value="Genomic_DNA"/>
</dbReference>
<name>A0A1S1QDN6_9ACTN</name>
<dbReference type="InterPro" id="IPR027417">
    <property type="entry name" value="P-loop_NTPase"/>
</dbReference>
<dbReference type="CDD" id="cd18793">
    <property type="entry name" value="SF2_C_SNF"/>
    <property type="match status" value="1"/>
</dbReference>
<reference evidence="5" key="2">
    <citation type="journal article" date="2017" name="Genome Announc.">
        <title>Permanent Draft Genome Sequence for Frankia sp. Strain Cc1.17, a Nitrogen-Fixing Actinobacterium Isolated from Root Nodules of Colletia cruciata.</title>
        <authorList>
            <person name="Swanson E."/>
            <person name="Oshone R."/>
            <person name="Nouioui I."/>
            <person name="Abebe-Akele F."/>
            <person name="Simpson S."/>
            <person name="Morris K."/>
            <person name="Thomas W.K."/>
            <person name="Sen A."/>
            <person name="Ghodhbane-Gtari F."/>
            <person name="Gtari M."/>
            <person name="Tisa L.S."/>
        </authorList>
    </citation>
    <scope>NUCLEOTIDE SEQUENCE</scope>
    <source>
        <strain evidence="5">Cc1.17</strain>
    </source>
</reference>
<keyword evidence="5" id="KW-0347">Helicase</keyword>
<dbReference type="RefSeq" id="WP_071088224.1">
    <property type="nucleotide sequence ID" value="NZ_MBLM01000142.1"/>
</dbReference>
<dbReference type="Proteomes" id="UP000179627">
    <property type="component" value="Unassembled WGS sequence"/>
</dbReference>
<evidence type="ECO:0000259" key="3">
    <source>
        <dbReference type="PROSITE" id="PS51194"/>
    </source>
</evidence>
<keyword evidence="5" id="KW-0067">ATP-binding</keyword>
<dbReference type="Gene3D" id="3.40.50.10810">
    <property type="entry name" value="Tandem AAA-ATPase domain"/>
    <property type="match status" value="1"/>
</dbReference>
<dbReference type="Pfam" id="PF00271">
    <property type="entry name" value="Helicase_C"/>
    <property type="match status" value="1"/>
</dbReference>
<dbReference type="PROSITE" id="PS51194">
    <property type="entry name" value="HELICASE_CTER"/>
    <property type="match status" value="1"/>
</dbReference>
<organism evidence="5 6">
    <name type="scientific">Parafrankia colletiae</name>
    <dbReference type="NCBI Taxonomy" id="573497"/>
    <lineage>
        <taxon>Bacteria</taxon>
        <taxon>Bacillati</taxon>
        <taxon>Actinomycetota</taxon>
        <taxon>Actinomycetes</taxon>
        <taxon>Frankiales</taxon>
        <taxon>Frankiaceae</taxon>
        <taxon>Parafrankia</taxon>
    </lineage>
</organism>
<sequence length="755" mass="81105">MGIDPADRRAVRGLLQQAETLGAAAQAVEAGRARIRGEVEQRFVALRGQMVRRDLATMPLARLREVTGERVRLGPLETAGFRTVLDVLNTLDTGPAPAPRIAGLGERSITQIVAAARQLSAAAEDSIRFHIELDPANAYSTDLLVALHRLDRVERALAQARAGDTTSVLAEELPARIGEAAPARGRVRHLFASLSARERAVAAVSRIDELLGHATATGLVTSTGPDQIVGPLRSAGDLVDAPVEPGAVWEDFERRAPEYYGLLSQIVDLGLDVAAAEGGLPAEIAERVRAQQLDESYRRVALRGYQAFGARFALVQRRVIIGDEMGLGKTIQAIAALAHLRTLGATHFLVVAPAAVLVNWMREVEARSLLAARRLHGPERAGELRRWTRDGGVAVTTFDVARSLAVPSDVEIGMLVVDEAHYIKNPQALRSQAVRGLADRAGRVLFLTGTPMENRVEEFRALVGYLQPELTTDPGTGPLRMASEAFRRAVAPAYLRRNIDDVLSELPELIEVEEAEDFGPAEERAYRHAVLAGNFMAMRRAAYPAPAAPGSSAAPGGGVGGQVGKLRRLLDIVAEAASNRRKVVVFSYFLDVLTVVEQALRAELGGVVTVVGPLDGGTPATARQRIVDEFSSVAGPAVLVSQIAAGGTGLNMQAASVVILCEPQVKPTLEQQAIARCHRMGQVRGVQVHRLVSTVGVDRRLREILAEKRRMFDAFARRSAVAEGTPDAVDVSEQELARQIVEAEQLRIATEAATT</sequence>
<protein>
    <submittedName>
        <fullName evidence="5">Helicase SNF2</fullName>
    </submittedName>
</protein>
<dbReference type="InterPro" id="IPR049730">
    <property type="entry name" value="SNF2/RAD54-like_C"/>
</dbReference>
<gene>
    <name evidence="5" type="ORF">CC117_25545</name>
    <name evidence="4" type="ORF">CC117_29350</name>
</gene>
<dbReference type="SUPFAM" id="SSF52540">
    <property type="entry name" value="P-loop containing nucleoside triphosphate hydrolases"/>
    <property type="match status" value="2"/>
</dbReference>